<evidence type="ECO:0000256" key="7">
    <source>
        <dbReference type="ARBA" id="ARBA00022869"/>
    </source>
</evidence>
<feature type="disulfide bond" evidence="13">
    <location>
        <begin position="854"/>
        <end position="863"/>
    </location>
</feature>
<feature type="disulfide bond" evidence="13">
    <location>
        <begin position="835"/>
        <end position="852"/>
    </location>
</feature>
<dbReference type="InterPro" id="IPR008211">
    <property type="entry name" value="Laminin_N"/>
</dbReference>
<dbReference type="InterPro" id="IPR050440">
    <property type="entry name" value="Laminin/Netrin_ECM"/>
</dbReference>
<evidence type="ECO:0000313" key="20">
    <source>
        <dbReference type="EMBL" id="CAH0562710.1"/>
    </source>
</evidence>
<proteinExistence type="predicted"/>
<dbReference type="Pfam" id="PF24973">
    <property type="entry name" value="EGF_LMN_ATRN"/>
    <property type="match status" value="2"/>
</dbReference>
<dbReference type="Pfam" id="PF00055">
    <property type="entry name" value="Laminin_N"/>
    <property type="match status" value="1"/>
</dbReference>
<feature type="disulfide bond" evidence="13">
    <location>
        <begin position="785"/>
        <end position="797"/>
    </location>
</feature>
<keyword evidence="12 13" id="KW-0424">Laminin EGF-like domain</keyword>
<name>A0A9P0BIH5_BRAAE</name>
<feature type="disulfide bond" evidence="13">
    <location>
        <begin position="898"/>
        <end position="907"/>
    </location>
</feature>
<keyword evidence="10 13" id="KW-1015">Disulfide bond</keyword>
<protein>
    <recommendedName>
        <fullName evidence="22">Laminin subunit beta-1</fullName>
    </recommendedName>
</protein>
<feature type="domain" description="Laminin EGF-like" evidence="17">
    <location>
        <begin position="833"/>
        <end position="878"/>
    </location>
</feature>
<comment type="caution">
    <text evidence="13">Lacks conserved residue(s) required for the propagation of feature annotation.</text>
</comment>
<dbReference type="InterPro" id="IPR002049">
    <property type="entry name" value="LE_dom"/>
</dbReference>
<reference evidence="20" key="1">
    <citation type="submission" date="2021-12" db="EMBL/GenBank/DDBJ databases">
        <authorList>
            <person name="King R."/>
        </authorList>
    </citation>
    <scope>NUCLEOTIDE SEQUENCE</scope>
</reference>
<feature type="disulfide bond" evidence="13">
    <location>
        <begin position="512"/>
        <end position="526"/>
    </location>
</feature>
<keyword evidence="8" id="KW-0130">Cell adhesion</keyword>
<dbReference type="FunFam" id="2.60.120.260:FF:000010">
    <property type="entry name" value="Laminin subunit beta 1"/>
    <property type="match status" value="1"/>
</dbReference>
<evidence type="ECO:0000256" key="9">
    <source>
        <dbReference type="ARBA" id="ARBA00023054"/>
    </source>
</evidence>
<dbReference type="FunFam" id="2.10.25.10:FF:000130">
    <property type="entry name" value="Laminin subunit beta 1"/>
    <property type="match status" value="1"/>
</dbReference>
<feature type="disulfide bond" evidence="13">
    <location>
        <begin position="833"/>
        <end position="845"/>
    </location>
</feature>
<feature type="domain" description="Laminin N-terminal" evidence="19">
    <location>
        <begin position="51"/>
        <end position="291"/>
    </location>
</feature>
<sequence>MWWQIAPLWLLLVVKIIFLAQTNAQYQQYPGQRQRFRQPGPYEPRRPHPCEKSSCYPATGNLLIGRENQLYASSTCGLHKQERYCIVSHLEDQKEKCFWCDSSSGEKSNLIKSHNVSNIVYKMYPGTLHKTWWQSQNGKENVHIQLDLEAEFHFTHTMITFKTSRPAAMLIERSYDFGKTWHVYRYFAHNCTESFPGIKQGHPANLTDVVCESRYSGIDPLTDGEVIYRVLPPTPAILNPYSELVQKLLKMTNLRINFTRLHTLGDDLLDRREEIQEKYYYAIYDMVVRGSCSCYGHANRCLPLPGIEPKPDMVHGRCECTHNTKGRNCEQCEDFFNDLPWRPAIGQQTNACKKCNCNNHATSCHYDAALFEATKQVSGGVCDGCQHNTMGPNCGTCKPFYYKDPLKDIQDPEVCKECDCDPRGSLEGGICDSVTDPENGVEAGRCHCKTNVDGRRCDQCTNGFWNFTESNPDGCQKCDCDLFGTVDNQGCNVDYGTCTCKRYVTGRNCNQCLPEYWGLSEEDYGCKPCDCDPGGSFDNHCDVITGQCKCRDNMTGRNCDTPSQQYFTVSLDYQTYEAEYAHSSGQVVIREPYRDGREDSWTGSGVVKATEGQYLQFTVDNIQTSADYDILIRYEPTLPGAWEDIDVRIQRPDNIDPHGPCADYNPQYDYKRVALVSDRRSVKVVPSSCFEAGKTYTVTLEFKRYNFDKESPSASVLIDSIVLIPTIHKLPIFHGSAAADARLDNYTRYNCEQYIYEIGRNDIPDICRKYHASIGAYILNGAASCQCDPTGSVSKICESNGGLCTCKTNVIGRRCDQCAPGTYGFGPEGCKACDCNSIGSLNNFCNATTGQCKCRANTYGRECDQCRTGFWNFPNCQRCDCNGHADICDSKTGACTSCRDNTEGHYCERCIQTFYGDPRIGVDIPCRACPCPGLPGTNHSYAESCTLDTNTKGVMCECREGYSGFQCDVCSDNYFGNPEVPGGSCEKCDCNKKIDLFVPGNCDPHSGVCKKCLDFTAGDHCEVCKPDYFRTAPEQLCQPCDCYFLGTNQTAGSCEAEGGQCHCYPNVTGSSCERCAPLHWKIASGEGCEACDCDPQGSLDLQCHEFNGQCACKEGFGGRQCNQCEANFWGDPKVECKRCQCDSIGSKTSQCDMDTGACVCLSGIGGYRCDKCARGFIGNSPHCQPCGECFDNWDRILQETKNNTLDIIERAGDIKKVGATGAYTKEFDDMQAQLDEIEGLLNNIKDAKIDDLEKELQELRNQINETENGRLKEVEGILDDTQENLYLTELNVKNLNASIIDLKKKTKELEENGTKLQETNVRGALTLIKNAKEKADIAAHKAQHTYETIKDADLRCKATENHLNSTEKSYKQQLETNKNTLIGILDKIKALNKEIPDLNNLVCDGHGDPCDSICGGAGCGSCGNLFSCDDGAKQLAEAAVSFANSTETTLKQKESEANEFIRNVSLVNTEKTKALAQDTFDRINASSSISNKTLNEAHALLKNIRDFLAQNHTKPEEMNAIVEQVLSTNMNHSRAEVEKLAKQIKDAVDRLTNTDKIIAATKHHLEKVNLLKAQALDAKEKSKNLLNGAEDIKSSLNKTNQAQKEASDAIDAAWQDYQQVESRLHEIGNKTQEAKTTTSAITTNIQRMKERLNDLQNNITNNGIYADKIINESAHILKNAETTQKEFDQLKKKYADAKNNLHKELSRVKTAKEKSKELITKALSLGAKVTKTQEDIEKLEKTSKDDVLNHLQNKLDRLIKEMNGHTEELERKVNYYEECTTA</sequence>
<evidence type="ECO:0000256" key="4">
    <source>
        <dbReference type="ARBA" id="ARBA00022553"/>
    </source>
</evidence>
<dbReference type="OrthoDB" id="5985440at2759"/>
<keyword evidence="6" id="KW-0677">Repeat</keyword>
<dbReference type="GO" id="GO:0034446">
    <property type="term" value="P:substrate adhesion-dependent cell spreading"/>
    <property type="evidence" value="ECO:0007669"/>
    <property type="project" value="TreeGrafter"/>
</dbReference>
<dbReference type="EMBL" id="OV121139">
    <property type="protein sequence ID" value="CAH0562710.1"/>
    <property type="molecule type" value="Genomic_DNA"/>
</dbReference>
<dbReference type="GO" id="GO:0030054">
    <property type="term" value="C:cell junction"/>
    <property type="evidence" value="ECO:0007669"/>
    <property type="project" value="UniProtKB-ARBA"/>
</dbReference>
<dbReference type="FunFam" id="2.170.300.10:FF:000001">
    <property type="entry name" value="Laminin subunit beta-1"/>
    <property type="match status" value="1"/>
</dbReference>
<keyword evidence="11" id="KW-0325">Glycoprotein</keyword>
<keyword evidence="2" id="KW-0964">Secreted</keyword>
<feature type="domain" description="Laminin EGF-like" evidence="17">
    <location>
        <begin position="478"/>
        <end position="528"/>
    </location>
</feature>
<dbReference type="PROSITE" id="PS50027">
    <property type="entry name" value="EGF_LAM_2"/>
    <property type="match status" value="9"/>
</dbReference>
<evidence type="ECO:0000256" key="5">
    <source>
        <dbReference type="ARBA" id="ARBA00022729"/>
    </source>
</evidence>
<feature type="region of interest" description="Disordered" evidence="15">
    <location>
        <begin position="30"/>
        <end position="50"/>
    </location>
</feature>
<keyword evidence="4" id="KW-0597">Phosphoprotein</keyword>
<dbReference type="GO" id="GO:0009887">
    <property type="term" value="P:animal organ morphogenesis"/>
    <property type="evidence" value="ECO:0007669"/>
    <property type="project" value="TreeGrafter"/>
</dbReference>
<dbReference type="FunFam" id="2.10.25.10:FF:000280">
    <property type="entry name" value="Laminin subunit beta 4"/>
    <property type="match status" value="1"/>
</dbReference>
<feature type="disulfide bond" evidence="13">
    <location>
        <begin position="806"/>
        <end position="815"/>
    </location>
</feature>
<evidence type="ECO:0000256" key="16">
    <source>
        <dbReference type="SAM" id="SignalP"/>
    </source>
</evidence>
<evidence type="ECO:0000256" key="12">
    <source>
        <dbReference type="ARBA" id="ARBA00023292"/>
    </source>
</evidence>
<feature type="disulfide bond" evidence="13">
    <location>
        <begin position="1112"/>
        <end position="1121"/>
    </location>
</feature>
<feature type="disulfide bond" evidence="13">
    <location>
        <begin position="1160"/>
        <end position="1169"/>
    </location>
</feature>
<dbReference type="PANTHER" id="PTHR10574">
    <property type="entry name" value="NETRIN/LAMININ-RELATED"/>
    <property type="match status" value="1"/>
</dbReference>
<dbReference type="Gene3D" id="2.10.25.10">
    <property type="entry name" value="Laminin"/>
    <property type="match status" value="11"/>
</dbReference>
<dbReference type="FunFam" id="2.170.300.10:FF:000004">
    <property type="entry name" value="Laminin subunit beta 1"/>
    <property type="match status" value="1"/>
</dbReference>
<feature type="domain" description="Laminin IV type B" evidence="18">
    <location>
        <begin position="568"/>
        <end position="779"/>
    </location>
</feature>
<dbReference type="InterPro" id="IPR056863">
    <property type="entry name" value="LMN_ATRN_NET-like_EGF"/>
</dbReference>
<dbReference type="Gene3D" id="2.170.300.10">
    <property type="entry name" value="Tie2 ligand-binding domain superfamily"/>
    <property type="match status" value="1"/>
</dbReference>
<keyword evidence="7" id="KW-0084">Basement membrane</keyword>
<dbReference type="Pfam" id="PF00053">
    <property type="entry name" value="EGF_laminin"/>
    <property type="match status" value="11"/>
</dbReference>
<feature type="domain" description="Laminin EGF-like" evidence="17">
    <location>
        <begin position="1139"/>
        <end position="1185"/>
    </location>
</feature>
<dbReference type="FunFam" id="2.10.25.10:FF:000011">
    <property type="entry name" value="Cadherin EGF LAG seven-pass G-type receptor"/>
    <property type="match status" value="2"/>
</dbReference>
<feature type="chain" id="PRO_5040310798" description="Laminin subunit beta-1" evidence="16">
    <location>
        <begin position="25"/>
        <end position="1782"/>
    </location>
</feature>
<feature type="domain" description="Laminin EGF-like" evidence="17">
    <location>
        <begin position="292"/>
        <end position="354"/>
    </location>
</feature>
<evidence type="ECO:0000313" key="21">
    <source>
        <dbReference type="Proteomes" id="UP001154078"/>
    </source>
</evidence>
<dbReference type="Gene3D" id="2.60.120.260">
    <property type="entry name" value="Galactose-binding domain-like"/>
    <property type="match status" value="1"/>
</dbReference>
<evidence type="ECO:0000256" key="3">
    <source>
        <dbReference type="ARBA" id="ARBA00022530"/>
    </source>
</evidence>
<dbReference type="SMART" id="SM00136">
    <property type="entry name" value="LamNT"/>
    <property type="match status" value="1"/>
</dbReference>
<dbReference type="SMART" id="SM00181">
    <property type="entry name" value="EGF"/>
    <property type="match status" value="6"/>
</dbReference>
<dbReference type="Proteomes" id="UP001154078">
    <property type="component" value="Chromosome 8"/>
</dbReference>
<dbReference type="InterPro" id="IPR013015">
    <property type="entry name" value="Laminin_IV_B"/>
</dbReference>
<comment type="subcellular location">
    <subcellularLocation>
        <location evidence="1">Secreted</location>
        <location evidence="1">Extracellular space</location>
        <location evidence="1">Extracellular matrix</location>
        <location evidence="1">Basement membrane</location>
    </subcellularLocation>
</comment>
<dbReference type="GO" id="GO:0016477">
    <property type="term" value="P:cell migration"/>
    <property type="evidence" value="ECO:0007669"/>
    <property type="project" value="TreeGrafter"/>
</dbReference>
<evidence type="ECO:0000256" key="15">
    <source>
        <dbReference type="SAM" id="MobiDB-lite"/>
    </source>
</evidence>
<feature type="disulfide bond" evidence="13">
    <location>
        <begin position="500"/>
        <end position="509"/>
    </location>
</feature>
<dbReference type="GO" id="GO:0009888">
    <property type="term" value="P:tissue development"/>
    <property type="evidence" value="ECO:0007669"/>
    <property type="project" value="TreeGrafter"/>
</dbReference>
<dbReference type="InterPro" id="IPR000742">
    <property type="entry name" value="EGF"/>
</dbReference>
<keyword evidence="21" id="KW-1185">Reference proteome</keyword>
<dbReference type="FunFam" id="2.10.25.10:FF:000084">
    <property type="entry name" value="Laminin subunit alpha 3"/>
    <property type="match status" value="1"/>
</dbReference>
<dbReference type="PRINTS" id="PR00011">
    <property type="entry name" value="EGFLAMININ"/>
</dbReference>
<evidence type="ECO:0000256" key="6">
    <source>
        <dbReference type="ARBA" id="ARBA00022737"/>
    </source>
</evidence>
<evidence type="ECO:0000259" key="17">
    <source>
        <dbReference type="PROSITE" id="PS50027"/>
    </source>
</evidence>
<evidence type="ECO:0000256" key="10">
    <source>
        <dbReference type="ARBA" id="ARBA00023157"/>
    </source>
</evidence>
<feature type="domain" description="Laminin EGF-like" evidence="17">
    <location>
        <begin position="879"/>
        <end position="928"/>
    </location>
</feature>
<dbReference type="Pfam" id="PF21199">
    <property type="entry name" value="LAMININ_IV_B"/>
    <property type="match status" value="1"/>
</dbReference>
<keyword evidence="5 16" id="KW-0732">Signal</keyword>
<dbReference type="GO" id="GO:0007411">
    <property type="term" value="P:axon guidance"/>
    <property type="evidence" value="ECO:0007669"/>
    <property type="project" value="TreeGrafter"/>
</dbReference>
<dbReference type="GO" id="GO:0043256">
    <property type="term" value="C:laminin complex"/>
    <property type="evidence" value="ECO:0007669"/>
    <property type="project" value="TreeGrafter"/>
</dbReference>
<evidence type="ECO:0000259" key="19">
    <source>
        <dbReference type="PROSITE" id="PS51117"/>
    </source>
</evidence>
<feature type="coiled-coil region" evidence="14">
    <location>
        <begin position="1638"/>
        <end position="1714"/>
    </location>
</feature>
<accession>A0A9P0BIH5</accession>
<dbReference type="PANTHER" id="PTHR10574:SF375">
    <property type="entry name" value="LAMININ SUBUNIT BETA-1"/>
    <property type="match status" value="1"/>
</dbReference>
<evidence type="ECO:0008006" key="22">
    <source>
        <dbReference type="Google" id="ProtNLM"/>
    </source>
</evidence>
<keyword evidence="9 14" id="KW-0175">Coiled coil</keyword>
<evidence type="ECO:0000259" key="18">
    <source>
        <dbReference type="PROSITE" id="PS51116"/>
    </source>
</evidence>
<dbReference type="PROSITE" id="PS01248">
    <property type="entry name" value="EGF_LAM_1"/>
    <property type="match status" value="5"/>
</dbReference>
<evidence type="ECO:0000256" key="8">
    <source>
        <dbReference type="ARBA" id="ARBA00022889"/>
    </source>
</evidence>
<dbReference type="FunFam" id="2.10.25.10:FF:000065">
    <property type="entry name" value="Laminin subunit beta 1"/>
    <property type="match status" value="1"/>
</dbReference>
<evidence type="ECO:0000256" key="11">
    <source>
        <dbReference type="ARBA" id="ARBA00023180"/>
    </source>
</evidence>
<evidence type="ECO:0000256" key="14">
    <source>
        <dbReference type="SAM" id="Coils"/>
    </source>
</evidence>
<evidence type="ECO:0000256" key="1">
    <source>
        <dbReference type="ARBA" id="ARBA00004302"/>
    </source>
</evidence>
<organism evidence="20 21">
    <name type="scientific">Brassicogethes aeneus</name>
    <name type="common">Rape pollen beetle</name>
    <name type="synonym">Meligethes aeneus</name>
    <dbReference type="NCBI Taxonomy" id="1431903"/>
    <lineage>
        <taxon>Eukaryota</taxon>
        <taxon>Metazoa</taxon>
        <taxon>Ecdysozoa</taxon>
        <taxon>Arthropoda</taxon>
        <taxon>Hexapoda</taxon>
        <taxon>Insecta</taxon>
        <taxon>Pterygota</taxon>
        <taxon>Neoptera</taxon>
        <taxon>Endopterygota</taxon>
        <taxon>Coleoptera</taxon>
        <taxon>Polyphaga</taxon>
        <taxon>Cucujiformia</taxon>
        <taxon>Nitidulidae</taxon>
        <taxon>Meligethinae</taxon>
        <taxon>Brassicogethes</taxon>
    </lineage>
</organism>
<dbReference type="FunFam" id="2.10.25.10:FF:000135">
    <property type="entry name" value="Laminin subunit beta 4"/>
    <property type="match status" value="2"/>
</dbReference>
<keyword evidence="3" id="KW-0272">Extracellular matrix</keyword>
<feature type="domain" description="Laminin EGF-like" evidence="17">
    <location>
        <begin position="418"/>
        <end position="477"/>
    </location>
</feature>
<dbReference type="GO" id="GO:0070831">
    <property type="term" value="P:basement membrane assembly"/>
    <property type="evidence" value="ECO:0007669"/>
    <property type="project" value="TreeGrafter"/>
</dbReference>
<feature type="domain" description="Laminin EGF-like" evidence="17">
    <location>
        <begin position="1091"/>
        <end position="1138"/>
    </location>
</feature>
<feature type="disulfide bond" evidence="13">
    <location>
        <begin position="1141"/>
        <end position="1158"/>
    </location>
</feature>
<feature type="domain" description="Laminin EGF-like" evidence="17">
    <location>
        <begin position="1040"/>
        <end position="1090"/>
    </location>
</feature>
<dbReference type="SMART" id="SM00180">
    <property type="entry name" value="EGF_Lam"/>
    <property type="match status" value="13"/>
</dbReference>
<feature type="disulfide bond" evidence="13">
    <location>
        <begin position="448"/>
        <end position="457"/>
    </location>
</feature>
<feature type="disulfide bond" evidence="13">
    <location>
        <begin position="1091"/>
        <end position="1103"/>
    </location>
</feature>
<feature type="disulfide bond" evidence="13">
    <location>
        <begin position="1139"/>
        <end position="1151"/>
    </location>
</feature>
<gene>
    <name evidence="20" type="ORF">MELIAE_LOCUS11743</name>
</gene>
<dbReference type="PROSITE" id="PS51116">
    <property type="entry name" value="LAMININ_IVB"/>
    <property type="match status" value="1"/>
</dbReference>
<feature type="disulfide bond" evidence="13">
    <location>
        <begin position="787"/>
        <end position="804"/>
    </location>
</feature>
<feature type="disulfide bond" evidence="13">
    <location>
        <begin position="1093"/>
        <end position="1110"/>
    </location>
</feature>
<dbReference type="FunFam" id="2.10.25.10:FF:000138">
    <property type="entry name" value="Laminin subunit beta 1"/>
    <property type="match status" value="1"/>
</dbReference>
<dbReference type="CDD" id="cd00055">
    <property type="entry name" value="EGF_Lam"/>
    <property type="match status" value="13"/>
</dbReference>
<feature type="coiled-coil region" evidence="14">
    <location>
        <begin position="1227"/>
        <end position="1319"/>
    </location>
</feature>
<feature type="signal peptide" evidence="16">
    <location>
        <begin position="1"/>
        <end position="24"/>
    </location>
</feature>
<evidence type="ECO:0000256" key="2">
    <source>
        <dbReference type="ARBA" id="ARBA00022525"/>
    </source>
</evidence>
<dbReference type="SUPFAM" id="SSF57196">
    <property type="entry name" value="EGF/Laminin"/>
    <property type="match status" value="13"/>
</dbReference>
<feature type="disulfide bond" evidence="13">
    <location>
        <begin position="320"/>
        <end position="329"/>
    </location>
</feature>
<evidence type="ECO:0000256" key="13">
    <source>
        <dbReference type="PROSITE-ProRule" id="PRU00460"/>
    </source>
</evidence>
<feature type="domain" description="Laminin EGF-like" evidence="17">
    <location>
        <begin position="785"/>
        <end position="832"/>
    </location>
</feature>
<feature type="disulfide bond" evidence="13">
    <location>
        <begin position="1063"/>
        <end position="1072"/>
    </location>
</feature>
<dbReference type="FunFam" id="2.10.25.10:FF:000145">
    <property type="entry name" value="Laminin subunit beta 1"/>
    <property type="match status" value="1"/>
</dbReference>
<dbReference type="PROSITE" id="PS51117">
    <property type="entry name" value="LAMININ_NTER"/>
    <property type="match status" value="1"/>
</dbReference>